<evidence type="ECO:0000256" key="22">
    <source>
        <dbReference type="ARBA" id="ARBA00048679"/>
    </source>
</evidence>
<dbReference type="Pfam" id="PF13855">
    <property type="entry name" value="LRR_8"/>
    <property type="match status" value="1"/>
</dbReference>
<evidence type="ECO:0000256" key="20">
    <source>
        <dbReference type="ARBA" id="ARBA00023180"/>
    </source>
</evidence>
<dbReference type="Gene3D" id="3.80.10.10">
    <property type="entry name" value="Ribonuclease Inhibitor"/>
    <property type="match status" value="3"/>
</dbReference>
<evidence type="ECO:0000256" key="11">
    <source>
        <dbReference type="ARBA" id="ARBA00022692"/>
    </source>
</evidence>
<evidence type="ECO:0000256" key="17">
    <source>
        <dbReference type="ARBA" id="ARBA00022989"/>
    </source>
</evidence>
<dbReference type="Pfam" id="PF23598">
    <property type="entry name" value="LRR_14"/>
    <property type="match status" value="1"/>
</dbReference>
<dbReference type="Pfam" id="PF00560">
    <property type="entry name" value="LRR_1"/>
    <property type="match status" value="5"/>
</dbReference>
<keyword evidence="11 24" id="KW-0812">Transmembrane</keyword>
<dbReference type="Gene3D" id="3.30.200.20">
    <property type="entry name" value="Phosphorylase Kinase, domain 1"/>
    <property type="match status" value="2"/>
</dbReference>
<dbReference type="PANTHER" id="PTHR27008:SF398">
    <property type="entry name" value="PROTEIN KINASE DOMAIN-CONTAINING PROTEIN"/>
    <property type="match status" value="1"/>
</dbReference>
<evidence type="ECO:0000256" key="16">
    <source>
        <dbReference type="ARBA" id="ARBA00022840"/>
    </source>
</evidence>
<evidence type="ECO:0000259" key="26">
    <source>
        <dbReference type="PROSITE" id="PS50011"/>
    </source>
</evidence>
<evidence type="ECO:0000256" key="13">
    <source>
        <dbReference type="ARBA" id="ARBA00022737"/>
    </source>
</evidence>
<evidence type="ECO:0000256" key="2">
    <source>
        <dbReference type="ARBA" id="ARBA00004479"/>
    </source>
</evidence>
<dbReference type="Pfam" id="PF07714">
    <property type="entry name" value="PK_Tyr_Ser-Thr"/>
    <property type="match status" value="2"/>
</dbReference>
<dbReference type="InterPro" id="IPR055414">
    <property type="entry name" value="LRR_R13L4/SHOC2-like"/>
</dbReference>
<dbReference type="InterPro" id="IPR032675">
    <property type="entry name" value="LRR_dom_sf"/>
</dbReference>
<dbReference type="InterPro" id="IPR001611">
    <property type="entry name" value="Leu-rich_rpt"/>
</dbReference>
<evidence type="ECO:0000256" key="10">
    <source>
        <dbReference type="ARBA" id="ARBA00022679"/>
    </source>
</evidence>
<feature type="signal peptide" evidence="25">
    <location>
        <begin position="1"/>
        <end position="24"/>
    </location>
</feature>
<evidence type="ECO:0000313" key="28">
    <source>
        <dbReference type="Proteomes" id="UP001165190"/>
    </source>
</evidence>
<dbReference type="FunFam" id="3.80.10.10:FF:000299">
    <property type="entry name" value="Piriformospora indica-insensitive protein 2"/>
    <property type="match status" value="1"/>
</dbReference>
<keyword evidence="19" id="KW-0675">Receptor</keyword>
<dbReference type="Gene3D" id="1.10.510.10">
    <property type="entry name" value="Transferase(Phosphotransferase) domain 1"/>
    <property type="match status" value="2"/>
</dbReference>
<keyword evidence="7" id="KW-0723">Serine/threonine-protein kinase</keyword>
<keyword evidence="10" id="KW-0808">Transferase</keyword>
<evidence type="ECO:0000256" key="21">
    <source>
        <dbReference type="ARBA" id="ARBA00047899"/>
    </source>
</evidence>
<dbReference type="SUPFAM" id="SSF52047">
    <property type="entry name" value="RNI-like"/>
    <property type="match status" value="1"/>
</dbReference>
<feature type="binding site" evidence="23">
    <location>
        <position position="708"/>
    </location>
    <ligand>
        <name>ATP</name>
        <dbReference type="ChEBI" id="CHEBI:30616"/>
    </ligand>
</feature>
<gene>
    <name evidence="27" type="ORF">HRI_004156800</name>
</gene>
<evidence type="ECO:0000313" key="27">
    <source>
        <dbReference type="EMBL" id="GMJ04876.1"/>
    </source>
</evidence>
<keyword evidence="9" id="KW-0433">Leucine-rich repeat</keyword>
<dbReference type="InterPro" id="IPR003591">
    <property type="entry name" value="Leu-rich_rpt_typical-subtyp"/>
</dbReference>
<evidence type="ECO:0000256" key="7">
    <source>
        <dbReference type="ARBA" id="ARBA00022527"/>
    </source>
</evidence>
<feature type="chain" id="PRO_5040861802" description="non-specific serine/threonine protein kinase" evidence="25">
    <location>
        <begin position="25"/>
        <end position="1380"/>
    </location>
</feature>
<dbReference type="InterPro" id="IPR000719">
    <property type="entry name" value="Prot_kinase_dom"/>
</dbReference>
<comment type="similarity">
    <text evidence="3">Belongs to the protein kinase superfamily. Ser/Thr protein kinase family.</text>
</comment>
<comment type="subcellular location">
    <subcellularLocation>
        <location evidence="1">Cell membrane</location>
        <topology evidence="1">Single-pass membrane protein</topology>
    </subcellularLocation>
    <subcellularLocation>
        <location evidence="2">Membrane</location>
        <topology evidence="2">Single-pass type I membrane protein</topology>
    </subcellularLocation>
</comment>
<dbReference type="FunFam" id="3.80.10.10:FF:000095">
    <property type="entry name" value="LRR receptor-like serine/threonine-protein kinase GSO1"/>
    <property type="match status" value="1"/>
</dbReference>
<dbReference type="EMBL" id="BSYR01000042">
    <property type="protein sequence ID" value="GMJ04876.1"/>
    <property type="molecule type" value="Genomic_DNA"/>
</dbReference>
<dbReference type="PROSITE" id="PS00108">
    <property type="entry name" value="PROTEIN_KINASE_ST"/>
    <property type="match status" value="1"/>
</dbReference>
<keyword evidence="28" id="KW-1185">Reference proteome</keyword>
<dbReference type="InterPro" id="IPR017441">
    <property type="entry name" value="Protein_kinase_ATP_BS"/>
</dbReference>
<dbReference type="InterPro" id="IPR051809">
    <property type="entry name" value="Plant_receptor-like_S/T_kinase"/>
</dbReference>
<protein>
    <recommendedName>
        <fullName evidence="5">non-specific serine/threonine protein kinase</fullName>
        <ecNumber evidence="5">2.7.11.1</ecNumber>
    </recommendedName>
</protein>
<dbReference type="GO" id="GO:0005524">
    <property type="term" value="F:ATP binding"/>
    <property type="evidence" value="ECO:0007669"/>
    <property type="project" value="UniProtKB-UniRule"/>
</dbReference>
<name>A0A9W7IZH7_HIBTR</name>
<evidence type="ECO:0000256" key="18">
    <source>
        <dbReference type="ARBA" id="ARBA00023136"/>
    </source>
</evidence>
<evidence type="ECO:0000256" key="9">
    <source>
        <dbReference type="ARBA" id="ARBA00022614"/>
    </source>
</evidence>
<evidence type="ECO:0000256" key="15">
    <source>
        <dbReference type="ARBA" id="ARBA00022777"/>
    </source>
</evidence>
<dbReference type="SMART" id="SM00369">
    <property type="entry name" value="LRR_TYP"/>
    <property type="match status" value="9"/>
</dbReference>
<comment type="catalytic activity">
    <reaction evidence="22">
        <text>L-seryl-[protein] + ATP = O-phospho-L-seryl-[protein] + ADP + H(+)</text>
        <dbReference type="Rhea" id="RHEA:17989"/>
        <dbReference type="Rhea" id="RHEA-COMP:9863"/>
        <dbReference type="Rhea" id="RHEA-COMP:11604"/>
        <dbReference type="ChEBI" id="CHEBI:15378"/>
        <dbReference type="ChEBI" id="CHEBI:29999"/>
        <dbReference type="ChEBI" id="CHEBI:30616"/>
        <dbReference type="ChEBI" id="CHEBI:83421"/>
        <dbReference type="ChEBI" id="CHEBI:456216"/>
        <dbReference type="EC" id="2.7.11.1"/>
    </reaction>
</comment>
<dbReference type="SMART" id="SM00220">
    <property type="entry name" value="S_TKc"/>
    <property type="match status" value="2"/>
</dbReference>
<evidence type="ECO:0000256" key="6">
    <source>
        <dbReference type="ARBA" id="ARBA00022475"/>
    </source>
</evidence>
<evidence type="ECO:0000256" key="14">
    <source>
        <dbReference type="ARBA" id="ARBA00022741"/>
    </source>
</evidence>
<dbReference type="InterPro" id="IPR008271">
    <property type="entry name" value="Ser/Thr_kinase_AS"/>
</dbReference>
<reference evidence="27" key="1">
    <citation type="submission" date="2023-05" db="EMBL/GenBank/DDBJ databases">
        <title>Genome and transcriptome analyses reveal genes involved in the formation of fine ridges on petal epidermal cells in Hibiscus trionum.</title>
        <authorList>
            <person name="Koshimizu S."/>
            <person name="Masuda S."/>
            <person name="Ishii T."/>
            <person name="Shirasu K."/>
            <person name="Hoshino A."/>
            <person name="Arita M."/>
        </authorList>
    </citation>
    <scope>NUCLEOTIDE SEQUENCE</scope>
    <source>
        <strain evidence="27">Hamamatsu line</strain>
    </source>
</reference>
<evidence type="ECO:0000256" key="3">
    <source>
        <dbReference type="ARBA" id="ARBA00008684"/>
    </source>
</evidence>
<dbReference type="SUPFAM" id="SSF56112">
    <property type="entry name" value="Protein kinase-like (PK-like)"/>
    <property type="match status" value="2"/>
</dbReference>
<dbReference type="GO" id="GO:0004674">
    <property type="term" value="F:protein serine/threonine kinase activity"/>
    <property type="evidence" value="ECO:0007669"/>
    <property type="project" value="UniProtKB-KW"/>
</dbReference>
<evidence type="ECO:0000256" key="5">
    <source>
        <dbReference type="ARBA" id="ARBA00012513"/>
    </source>
</evidence>
<evidence type="ECO:0000256" key="19">
    <source>
        <dbReference type="ARBA" id="ARBA00023170"/>
    </source>
</evidence>
<keyword evidence="16 23" id="KW-0067">ATP-binding</keyword>
<keyword evidence="18 24" id="KW-0472">Membrane</keyword>
<keyword evidence="20" id="KW-0325">Glycoprotein</keyword>
<dbReference type="InterPro" id="IPR001245">
    <property type="entry name" value="Ser-Thr/Tyr_kinase_cat_dom"/>
</dbReference>
<evidence type="ECO:0000256" key="1">
    <source>
        <dbReference type="ARBA" id="ARBA00004162"/>
    </source>
</evidence>
<organism evidence="27 28">
    <name type="scientific">Hibiscus trionum</name>
    <name type="common">Flower of an hour</name>
    <dbReference type="NCBI Taxonomy" id="183268"/>
    <lineage>
        <taxon>Eukaryota</taxon>
        <taxon>Viridiplantae</taxon>
        <taxon>Streptophyta</taxon>
        <taxon>Embryophyta</taxon>
        <taxon>Tracheophyta</taxon>
        <taxon>Spermatophyta</taxon>
        <taxon>Magnoliopsida</taxon>
        <taxon>eudicotyledons</taxon>
        <taxon>Gunneridae</taxon>
        <taxon>Pentapetalae</taxon>
        <taxon>rosids</taxon>
        <taxon>malvids</taxon>
        <taxon>Malvales</taxon>
        <taxon>Malvaceae</taxon>
        <taxon>Malvoideae</taxon>
        <taxon>Hibiscus</taxon>
    </lineage>
</organism>
<dbReference type="PROSITE" id="PS00107">
    <property type="entry name" value="PROTEIN_KINASE_ATP"/>
    <property type="match status" value="1"/>
</dbReference>
<comment type="caution">
    <text evidence="27">The sequence shown here is derived from an EMBL/GenBank/DDBJ whole genome shotgun (WGS) entry which is preliminary data.</text>
</comment>
<keyword evidence="14 23" id="KW-0547">Nucleotide-binding</keyword>
<comment type="similarity">
    <text evidence="4">Belongs to the RLP family.</text>
</comment>
<dbReference type="PROSITE" id="PS50011">
    <property type="entry name" value="PROTEIN_KINASE_DOM"/>
    <property type="match status" value="2"/>
</dbReference>
<evidence type="ECO:0000256" key="4">
    <source>
        <dbReference type="ARBA" id="ARBA00009592"/>
    </source>
</evidence>
<dbReference type="FunFam" id="1.10.510.10:FF:000358">
    <property type="entry name" value="Putative leucine-rich repeat receptor-like serine/threonine-protein kinase"/>
    <property type="match status" value="2"/>
</dbReference>
<dbReference type="InterPro" id="IPR011009">
    <property type="entry name" value="Kinase-like_dom_sf"/>
</dbReference>
<sequence>MGISSFPTLVLAHFFLLFIAHVHSTNSDESSALLALKAYISPPESQNVLANNWTTATSVCNWIGVTCGGRPQRVIALNLSSMGLYGTLPPIGTIPSALVSITSLKKIDLSNNTLSGSIASTIFNVSSLQIIDLSFNRLDGNLPTDMVIRLPDLKELYLARNRLYGQIPGSFFNCRQLEVLSLSSNYFIGNIPVNLGNLTILNHLDLSSNNLEGHIPSSICNCTSLEAINFSENNFEGALPSDFGLFLPNLLELQLRGNELQGTIPSSISNASKLTLLDLSDNSFTGHIPTTIGSLKNLQKLDLGHNQLTSESYTPGSSFINSLTNNMHLRKIVLSGNPLDTMLPMSFGNLSTSLEYLELTDCRLKGIIPTEVGSLSSLISLKLGNNALTGVIPDTIGRLKNLQSLQLHRNKLQGPIPHDLCMLRNLFELFLGGNELSGAIPECLSNLTALKNLSLSSNRFTSTIPSSLWSLVDILAINLSSNSLQGSLSSGIGNLKVVTEIDLSINNLSGQIPYNIGDLKNLANLSLAVNRLQGPIPERLSLSVALEFLDLSRNNLSGVIPKSLENLHYLIYFNVSFNDLEGEIPSAGSFTNFTAQSYVMNKALCGAARLQVRSCQTGKISWKTILLFGGMLPMIAYASIYILALIYRMRKRRMEKKKEQLLTTNRTILYQEIVLATDGFSESNLLGTGSYGSVYKGTMKEEKNVAIKVFNLNLERGLRSFQVESKLLTEVCHPNLVRLMNSCCDDDFRALVLEYMPNGTLDKWLYTHNYFLNLLQRLDIMIEVASAMSYLHSQHIIHCDLKPSNVLLDEDLVARVSDFSIAKLVDAAVQTRTMATIGYMAPEHGSSGIVSEKTDVYSFGILLMETFTGKKPTDDIFNGEMNLRCWVHESLPHAVDTIVDATLLQSDQEDIAAKTRCIKSILKVAWFCTAESFSDRKTMAEVESELRKIKTHFLIDTQLMEFEDMGIGGSRVRSWSPRDTELTECEDMGIGGSRVRSWSPRDTELTECEDMGIGGSRVRSCSLRDTELTECEDLRLDYRFSLQELKLATDGFSERNLLDVGKSSFVYKGRLDNMMRLVAIKIFNLQKRGLEKFKVHFRALSSIRHRNVVKILTYCSDVDCKALVVEYMSNGSLQSHLRPGMNTLNFLQRLDIMINVASGLCYLHSMRVIHCNLNPTNVLLDEDMVAHISGFSFAKCLEEWFATIKTSRMAAAPGYMTPEYESTRTVSDKTDVYSFGILLLETFTVIRPAEEKNWRNRIFYSLRSAEKIGDLNFLQTDLEDFGILRSVLRLIYYCTEELPEKRVTMTEVEAELARQAPSAIAVSGVCYSRWLHMPIVIWLVFSRIKRAMSVARYGNQNPLPEPHPKSELKLPLLKTIRSLY</sequence>
<evidence type="ECO:0000256" key="12">
    <source>
        <dbReference type="ARBA" id="ARBA00022729"/>
    </source>
</evidence>
<dbReference type="InterPro" id="IPR013210">
    <property type="entry name" value="LRR_N_plant-typ"/>
</dbReference>
<dbReference type="Pfam" id="PF08263">
    <property type="entry name" value="LRRNT_2"/>
    <property type="match status" value="1"/>
</dbReference>
<comment type="catalytic activity">
    <reaction evidence="21">
        <text>L-threonyl-[protein] + ATP = O-phospho-L-threonyl-[protein] + ADP + H(+)</text>
        <dbReference type="Rhea" id="RHEA:46608"/>
        <dbReference type="Rhea" id="RHEA-COMP:11060"/>
        <dbReference type="Rhea" id="RHEA-COMP:11605"/>
        <dbReference type="ChEBI" id="CHEBI:15378"/>
        <dbReference type="ChEBI" id="CHEBI:30013"/>
        <dbReference type="ChEBI" id="CHEBI:30616"/>
        <dbReference type="ChEBI" id="CHEBI:61977"/>
        <dbReference type="ChEBI" id="CHEBI:456216"/>
        <dbReference type="EC" id="2.7.11.1"/>
    </reaction>
</comment>
<keyword evidence="17 24" id="KW-1133">Transmembrane helix</keyword>
<dbReference type="SMART" id="SM00365">
    <property type="entry name" value="LRR_SD22"/>
    <property type="match status" value="5"/>
</dbReference>
<evidence type="ECO:0000256" key="24">
    <source>
        <dbReference type="SAM" id="Phobius"/>
    </source>
</evidence>
<evidence type="ECO:0000256" key="23">
    <source>
        <dbReference type="PROSITE-ProRule" id="PRU10141"/>
    </source>
</evidence>
<evidence type="ECO:0000256" key="8">
    <source>
        <dbReference type="ARBA" id="ARBA00022553"/>
    </source>
</evidence>
<evidence type="ECO:0000256" key="25">
    <source>
        <dbReference type="SAM" id="SignalP"/>
    </source>
</evidence>
<accession>A0A9W7IZH7</accession>
<keyword evidence="15" id="KW-0418">Kinase</keyword>
<keyword evidence="12 25" id="KW-0732">Signal</keyword>
<dbReference type="GO" id="GO:0005886">
    <property type="term" value="C:plasma membrane"/>
    <property type="evidence" value="ECO:0007669"/>
    <property type="project" value="UniProtKB-SubCell"/>
</dbReference>
<proteinExistence type="inferred from homology"/>
<feature type="domain" description="Protein kinase" evidence="26">
    <location>
        <begin position="1052"/>
        <end position="1312"/>
    </location>
</feature>
<dbReference type="PANTHER" id="PTHR27008">
    <property type="entry name" value="OS04G0122200 PROTEIN"/>
    <property type="match status" value="1"/>
</dbReference>
<dbReference type="Proteomes" id="UP001165190">
    <property type="component" value="Unassembled WGS sequence"/>
</dbReference>
<dbReference type="OrthoDB" id="944696at2759"/>
<feature type="domain" description="Protein kinase" evidence="26">
    <location>
        <begin position="680"/>
        <end position="955"/>
    </location>
</feature>
<dbReference type="FunFam" id="3.80.10.10:FF:000275">
    <property type="entry name" value="Leucine-rich repeat receptor-like protein kinase"/>
    <property type="match status" value="1"/>
</dbReference>
<keyword evidence="6" id="KW-1003">Cell membrane</keyword>
<dbReference type="EC" id="2.7.11.1" evidence="5"/>
<keyword evidence="13" id="KW-0677">Repeat</keyword>
<dbReference type="SUPFAM" id="SSF52058">
    <property type="entry name" value="L domain-like"/>
    <property type="match status" value="1"/>
</dbReference>
<feature type="transmembrane region" description="Helical" evidence="24">
    <location>
        <begin position="625"/>
        <end position="647"/>
    </location>
</feature>
<keyword evidence="8" id="KW-0597">Phosphoprotein</keyword>